<feature type="domain" description="Importin N-terminal" evidence="8">
    <location>
        <begin position="23"/>
        <end position="96"/>
    </location>
</feature>
<accession>A0A3N4LS12</accession>
<keyword evidence="4" id="KW-0813">Transport</keyword>
<dbReference type="GO" id="GO:0005829">
    <property type="term" value="C:cytosol"/>
    <property type="evidence" value="ECO:0007669"/>
    <property type="project" value="TreeGrafter"/>
</dbReference>
<dbReference type="FunCoup" id="A0A3N4LS12">
    <property type="interactions" value="1188"/>
</dbReference>
<dbReference type="InParanoid" id="A0A3N4LS12"/>
<evidence type="ECO:0000256" key="5">
    <source>
        <dbReference type="ARBA" id="ARBA00022490"/>
    </source>
</evidence>
<dbReference type="GO" id="GO:0006606">
    <property type="term" value="P:protein import into nucleus"/>
    <property type="evidence" value="ECO:0007669"/>
    <property type="project" value="TreeGrafter"/>
</dbReference>
<dbReference type="Pfam" id="PF03810">
    <property type="entry name" value="IBN_N"/>
    <property type="match status" value="1"/>
</dbReference>
<dbReference type="OrthoDB" id="3268246at2759"/>
<dbReference type="AlphaFoldDB" id="A0A3N4LS12"/>
<organism evidence="9 10">
    <name type="scientific">Terfezia boudieri ATCC MYA-4762</name>
    <dbReference type="NCBI Taxonomy" id="1051890"/>
    <lineage>
        <taxon>Eukaryota</taxon>
        <taxon>Fungi</taxon>
        <taxon>Dikarya</taxon>
        <taxon>Ascomycota</taxon>
        <taxon>Pezizomycotina</taxon>
        <taxon>Pezizomycetes</taxon>
        <taxon>Pezizales</taxon>
        <taxon>Pezizaceae</taxon>
        <taxon>Terfezia</taxon>
    </lineage>
</organism>
<keyword evidence="10" id="KW-1185">Reference proteome</keyword>
<evidence type="ECO:0000256" key="4">
    <source>
        <dbReference type="ARBA" id="ARBA00022448"/>
    </source>
</evidence>
<name>A0A3N4LS12_9PEZI</name>
<comment type="subcellular location">
    <subcellularLocation>
        <location evidence="2">Cytoplasm</location>
    </subcellularLocation>
    <subcellularLocation>
        <location evidence="1">Nucleus</location>
    </subcellularLocation>
</comment>
<dbReference type="Proteomes" id="UP000267821">
    <property type="component" value="Unassembled WGS sequence"/>
</dbReference>
<evidence type="ECO:0000256" key="7">
    <source>
        <dbReference type="ARBA" id="ARBA00023242"/>
    </source>
</evidence>
<dbReference type="FunFam" id="1.25.10.10:FF:000057">
    <property type="entry name" value="Exportin-2 isoform 1"/>
    <property type="match status" value="1"/>
</dbReference>
<dbReference type="GO" id="GO:0006611">
    <property type="term" value="P:protein export from nucleus"/>
    <property type="evidence" value="ECO:0007669"/>
    <property type="project" value="TreeGrafter"/>
</dbReference>
<dbReference type="InterPro" id="IPR013713">
    <property type="entry name" value="XPO2_central"/>
</dbReference>
<evidence type="ECO:0000256" key="3">
    <source>
        <dbReference type="ARBA" id="ARBA00008669"/>
    </source>
</evidence>
<evidence type="ECO:0000256" key="1">
    <source>
        <dbReference type="ARBA" id="ARBA00004123"/>
    </source>
</evidence>
<dbReference type="Pfam" id="PF08506">
    <property type="entry name" value="Cse1"/>
    <property type="match status" value="1"/>
</dbReference>
<dbReference type="GO" id="GO:0005049">
    <property type="term" value="F:nuclear export signal receptor activity"/>
    <property type="evidence" value="ECO:0007669"/>
    <property type="project" value="TreeGrafter"/>
</dbReference>
<dbReference type="STRING" id="1051890.A0A3N4LS12"/>
<sequence length="954" mass="107773">MADIQTVATLLEQSLDPATSKQAEQSLRSFEAAQGFSLTLLQIVASDQLNQKARLAAALFFKNFIRRNWTDEEGRHRLPPTDVTAVKREIVGLMITVPYLLQVQLGEAISIIADSDFYTEWDTLVDDLVSRLTSSDTAVNNGVLTVAHSIFKRWRPLFRSDALFTEINHVLDRFCTPFLSLLQATDQLIDQNKDNKQALTGLFQTLNLLLKIYFDLNCQDLPPPFETNLQSIMSIFHKYLTYTNPLLETDDDEESGPLERVKAAICEILVLYTHKYEDIFEELLQGFVNSTWILLTSIGLKQKYDILVSKALQFLTAVSKNRKHAENFNSANVLEQIVEKIILPNMSLRSSDEELFEDDPIEFIRRDIDGSDSDTRRRAATDFLRRLMEQFEKSVTDVVSKYINHYLHEYNKDPRGNWRCNDTALYLFTSIAIKGTVSNIGVTSTNLLVDVVDFFTRHVAANLVAPFENVHPILKVDAIRYLHTFRSQMTKGQLSDAFPLLVKHLLASNYVVYTYTAITLERILAMSLDGQPMFKPDEITAFAKEMLTQLFRLIHAQGQTPEKIAENEYLMKCVMRILIVARETTAPHTQLILGELIRIMAETAKNPSNPRFNHYCFESVGAVIRFVAPVQPVYLESTLDTPFMSILSEDVQEFIPYVFQLLALLIESNPSAPLPERYQALIGPLLSPVLWESRGNVPALVRLLQALTARAVTVIIAQGKLEPILGIFQKLISSKLNEAHAFDLLEAIIVNFQVHTFEPYWKQIFIILFTRLNSSKTPVFGQRFARFFYFLVHKQKEGAGPDFAIKAMDEVQANIFGQVFMGFILPDTLDLQKSQDRKLAIIGLTKLLLTSTAVMVPPYSKVRPSAAITLANLVARPEVPQGSTGADDLSHEADLDEMGFAVTFSTLNTTKKPAADPAPEIPISGLRAWVTENFKNSQRGAKDWLPVEAMCLLE</sequence>
<dbReference type="InterPro" id="IPR001494">
    <property type="entry name" value="Importin-beta_N"/>
</dbReference>
<keyword evidence="6" id="KW-0653">Protein transport</keyword>
<dbReference type="Gene3D" id="1.25.10.10">
    <property type="entry name" value="Leucine-rich Repeat Variant"/>
    <property type="match status" value="1"/>
</dbReference>
<dbReference type="SUPFAM" id="SSF48371">
    <property type="entry name" value="ARM repeat"/>
    <property type="match status" value="1"/>
</dbReference>
<reference evidence="9 10" key="1">
    <citation type="journal article" date="2018" name="Nat. Ecol. Evol.">
        <title>Pezizomycetes genomes reveal the molecular basis of ectomycorrhizal truffle lifestyle.</title>
        <authorList>
            <person name="Murat C."/>
            <person name="Payen T."/>
            <person name="Noel B."/>
            <person name="Kuo A."/>
            <person name="Morin E."/>
            <person name="Chen J."/>
            <person name="Kohler A."/>
            <person name="Krizsan K."/>
            <person name="Balestrini R."/>
            <person name="Da Silva C."/>
            <person name="Montanini B."/>
            <person name="Hainaut M."/>
            <person name="Levati E."/>
            <person name="Barry K.W."/>
            <person name="Belfiori B."/>
            <person name="Cichocki N."/>
            <person name="Clum A."/>
            <person name="Dockter R.B."/>
            <person name="Fauchery L."/>
            <person name="Guy J."/>
            <person name="Iotti M."/>
            <person name="Le Tacon F."/>
            <person name="Lindquist E.A."/>
            <person name="Lipzen A."/>
            <person name="Malagnac F."/>
            <person name="Mello A."/>
            <person name="Molinier V."/>
            <person name="Miyauchi S."/>
            <person name="Poulain J."/>
            <person name="Riccioni C."/>
            <person name="Rubini A."/>
            <person name="Sitrit Y."/>
            <person name="Splivallo R."/>
            <person name="Traeger S."/>
            <person name="Wang M."/>
            <person name="Zifcakova L."/>
            <person name="Wipf D."/>
            <person name="Zambonelli A."/>
            <person name="Paolocci F."/>
            <person name="Nowrousian M."/>
            <person name="Ottonello S."/>
            <person name="Baldrian P."/>
            <person name="Spatafora J.W."/>
            <person name="Henrissat B."/>
            <person name="Nagy L.G."/>
            <person name="Aury J.M."/>
            <person name="Wincker P."/>
            <person name="Grigoriev I.V."/>
            <person name="Bonfante P."/>
            <person name="Martin F.M."/>
        </authorList>
    </citation>
    <scope>NUCLEOTIDE SEQUENCE [LARGE SCALE GENOMIC DNA]</scope>
    <source>
        <strain evidence="9 10">ATCC MYA-4762</strain>
    </source>
</reference>
<protein>
    <submittedName>
        <fullName evidence="9">Cse1-domain-containing protein</fullName>
    </submittedName>
</protein>
<dbReference type="InterPro" id="IPR005043">
    <property type="entry name" value="XPO2_C"/>
</dbReference>
<dbReference type="SMART" id="SM00913">
    <property type="entry name" value="IBN_N"/>
    <property type="match status" value="1"/>
</dbReference>
<evidence type="ECO:0000313" key="9">
    <source>
        <dbReference type="EMBL" id="RPB20775.1"/>
    </source>
</evidence>
<proteinExistence type="inferred from homology"/>
<dbReference type="PROSITE" id="PS50166">
    <property type="entry name" value="IMPORTIN_B_NT"/>
    <property type="match status" value="1"/>
</dbReference>
<evidence type="ECO:0000313" key="10">
    <source>
        <dbReference type="Proteomes" id="UP000267821"/>
    </source>
</evidence>
<comment type="similarity">
    <text evidence="3">Belongs to the XPO2/CSE1 family.</text>
</comment>
<gene>
    <name evidence="9" type="ORF">L211DRAFT_812656</name>
</gene>
<dbReference type="EMBL" id="ML121567">
    <property type="protein sequence ID" value="RPB20775.1"/>
    <property type="molecule type" value="Genomic_DNA"/>
</dbReference>
<evidence type="ECO:0000256" key="2">
    <source>
        <dbReference type="ARBA" id="ARBA00004496"/>
    </source>
</evidence>
<evidence type="ECO:0000259" key="8">
    <source>
        <dbReference type="PROSITE" id="PS50166"/>
    </source>
</evidence>
<dbReference type="GO" id="GO:0031267">
    <property type="term" value="F:small GTPase binding"/>
    <property type="evidence" value="ECO:0007669"/>
    <property type="project" value="InterPro"/>
</dbReference>
<dbReference type="Pfam" id="PF03378">
    <property type="entry name" value="CAS_CSE1"/>
    <property type="match status" value="1"/>
</dbReference>
<dbReference type="PANTHER" id="PTHR10997:SF8">
    <property type="entry name" value="EXPORTIN-2"/>
    <property type="match status" value="1"/>
</dbReference>
<evidence type="ECO:0000256" key="6">
    <source>
        <dbReference type="ARBA" id="ARBA00022927"/>
    </source>
</evidence>
<dbReference type="InterPro" id="IPR011989">
    <property type="entry name" value="ARM-like"/>
</dbReference>
<keyword evidence="5" id="KW-0963">Cytoplasm</keyword>
<dbReference type="PANTHER" id="PTHR10997">
    <property type="entry name" value="IMPORTIN-7, 8, 11"/>
    <property type="match status" value="1"/>
</dbReference>
<dbReference type="InterPro" id="IPR016024">
    <property type="entry name" value="ARM-type_fold"/>
</dbReference>
<keyword evidence="7" id="KW-0539">Nucleus</keyword>
<dbReference type="GO" id="GO:0005635">
    <property type="term" value="C:nuclear envelope"/>
    <property type="evidence" value="ECO:0007669"/>
    <property type="project" value="TreeGrafter"/>
</dbReference>